<protein>
    <submittedName>
        <fullName evidence="1">Uncharacterized protein</fullName>
    </submittedName>
</protein>
<proteinExistence type="predicted"/>
<reference evidence="1" key="1">
    <citation type="journal article" date="2011" name="Environ. Microbiol.">
        <title>Genomic insights into the metabolic potential of the polycyclic aromatic hydrocarbon degrading sulfate-reducing Deltaproteobacterium N47.</title>
        <authorList>
            <person name="Bergmann F."/>
            <person name="Selesi D."/>
            <person name="Weinmaier T."/>
            <person name="Tischler P."/>
            <person name="Rattei T."/>
            <person name="Meckenstock R.U."/>
        </authorList>
    </citation>
    <scope>NUCLEOTIDE SEQUENCE</scope>
</reference>
<sequence>MNFSCLKTLDCYTGHLKKSPCRDCESKNNLPDCFDDCKTLKQLQQNIAGIISCSNSYSELDTFSMPHHQS</sequence>
<name>E1YDJ2_9BACT</name>
<accession>E1YDJ2</accession>
<dbReference type="AlphaFoldDB" id="E1YDJ2"/>
<evidence type="ECO:0000313" key="1">
    <source>
        <dbReference type="EMBL" id="CBX28636.1"/>
    </source>
</evidence>
<organism evidence="1">
    <name type="scientific">uncultured Desulfobacterium sp</name>
    <dbReference type="NCBI Taxonomy" id="201089"/>
    <lineage>
        <taxon>Bacteria</taxon>
        <taxon>Pseudomonadati</taxon>
        <taxon>Thermodesulfobacteriota</taxon>
        <taxon>Desulfobacteria</taxon>
        <taxon>Desulfobacterales</taxon>
        <taxon>Desulfobacteriaceae</taxon>
        <taxon>Desulfobacterium</taxon>
        <taxon>environmental samples</taxon>
    </lineage>
</organism>
<dbReference type="EMBL" id="FR695868">
    <property type="protein sequence ID" value="CBX28636.1"/>
    <property type="molecule type" value="Genomic_DNA"/>
</dbReference>
<gene>
    <name evidence="1" type="ORF">N47_G39600</name>
</gene>